<reference evidence="2 3" key="1">
    <citation type="submission" date="2024-09" db="EMBL/GenBank/DDBJ databases">
        <authorList>
            <person name="Sun Q."/>
            <person name="Mori K."/>
        </authorList>
    </citation>
    <scope>NUCLEOTIDE SEQUENCE [LARGE SCALE GENOMIC DNA]</scope>
    <source>
        <strain evidence="2 3">CCM 7792</strain>
    </source>
</reference>
<evidence type="ECO:0008006" key="4">
    <source>
        <dbReference type="Google" id="ProtNLM"/>
    </source>
</evidence>
<protein>
    <recommendedName>
        <fullName evidence="4">Flagellar hook-length control protein FliK</fullName>
    </recommendedName>
</protein>
<evidence type="ECO:0000256" key="1">
    <source>
        <dbReference type="SAM" id="MobiDB-lite"/>
    </source>
</evidence>
<proteinExistence type="predicted"/>
<gene>
    <name evidence="2" type="ORF">ACFFJK_01740</name>
</gene>
<dbReference type="RefSeq" id="WP_379677366.1">
    <property type="nucleotide sequence ID" value="NZ_JBHLWP010000003.1"/>
</dbReference>
<organism evidence="2 3">
    <name type="scientific">Massilia consociata</name>
    <dbReference type="NCBI Taxonomy" id="760117"/>
    <lineage>
        <taxon>Bacteria</taxon>
        <taxon>Pseudomonadati</taxon>
        <taxon>Pseudomonadota</taxon>
        <taxon>Betaproteobacteria</taxon>
        <taxon>Burkholderiales</taxon>
        <taxon>Oxalobacteraceae</taxon>
        <taxon>Telluria group</taxon>
        <taxon>Massilia</taxon>
    </lineage>
</organism>
<feature type="region of interest" description="Disordered" evidence="1">
    <location>
        <begin position="42"/>
        <end position="61"/>
    </location>
</feature>
<keyword evidence="3" id="KW-1185">Reference proteome</keyword>
<name>A0ABV6FAP5_9BURK</name>
<dbReference type="Proteomes" id="UP001589773">
    <property type="component" value="Unassembled WGS sequence"/>
</dbReference>
<sequence length="291" mass="31066">MASITYSAPLPPPAAPTLSVGPVGAVAPVAFAAAQAGDLPLPAAQAPAPAPTAAAPDTAHDGAAMRPDQVLMARQLVFQRGDAATLGASWRSMVRHYGHQLSTREQQAIDRQLAPALLAAAQDGRVLRQPDQHALPPDLWRFTVHAGGAHQQHLSVIAGEADQPPGRRRRTRAALRLEVELADGVRIVVQVEPMPGGVALELSAPDAATLARLRELQPVLEKAVQRAGLEVGRWTWRDRFPAGPVHARVASYQAENILTLPVFRAVAELALLIPEQASKMTDYFAEDNFSK</sequence>
<evidence type="ECO:0000313" key="2">
    <source>
        <dbReference type="EMBL" id="MFC0250599.1"/>
    </source>
</evidence>
<accession>A0ABV6FAP5</accession>
<dbReference type="EMBL" id="JBHLWP010000003">
    <property type="protein sequence ID" value="MFC0250599.1"/>
    <property type="molecule type" value="Genomic_DNA"/>
</dbReference>
<evidence type="ECO:0000313" key="3">
    <source>
        <dbReference type="Proteomes" id="UP001589773"/>
    </source>
</evidence>
<comment type="caution">
    <text evidence="2">The sequence shown here is derived from an EMBL/GenBank/DDBJ whole genome shotgun (WGS) entry which is preliminary data.</text>
</comment>